<dbReference type="SUPFAM" id="SSF53335">
    <property type="entry name" value="S-adenosyl-L-methionine-dependent methyltransferases"/>
    <property type="match status" value="1"/>
</dbReference>
<sequence>MNSMKTELKMIEEISKNLVNLKQEFRRTYSGTSHIQEIIPLSKSDDFPINQNELDALHLFVRNNPIYYNSYEEKINQTACMVYEGDINKFWLNSISHGSSYQPFSPTWMLTAYIITSIAKTLNYKEVLDIGSGDGRIAYCAKILGLDAHAIEIDDMLVELQESICETTKVDFNPVCADAVKFDYLSLNLEKPAFFIGGLAQMGGEMLATSILTHLDSELKQKTCMVLTGSYSEKYSLNDRKDGGWSSLIEKNNLKVIQSVVLPTVWSFNETIDTPYTFAEFG</sequence>
<organism evidence="1">
    <name type="scientific">uncultured marine thaumarchaeote KM3_24_H04</name>
    <dbReference type="NCBI Taxonomy" id="1456101"/>
    <lineage>
        <taxon>Archaea</taxon>
        <taxon>Nitrososphaerota</taxon>
        <taxon>environmental samples</taxon>
    </lineage>
</organism>
<evidence type="ECO:0000313" key="1">
    <source>
        <dbReference type="EMBL" id="AIF07771.1"/>
    </source>
</evidence>
<dbReference type="AlphaFoldDB" id="A0A075GV58"/>
<proteinExistence type="predicted"/>
<accession>A0A075GV58</accession>
<protein>
    <submittedName>
        <fullName evidence="1">Uncharacterized protein</fullName>
    </submittedName>
</protein>
<dbReference type="Gene3D" id="3.40.50.150">
    <property type="entry name" value="Vaccinia Virus protein VP39"/>
    <property type="match status" value="1"/>
</dbReference>
<name>A0A075GV58_9ARCH</name>
<dbReference type="EMBL" id="KF900812">
    <property type="protein sequence ID" value="AIF07771.1"/>
    <property type="molecule type" value="Genomic_DNA"/>
</dbReference>
<reference evidence="1" key="1">
    <citation type="journal article" date="2014" name="Genome Biol. Evol.">
        <title>Pangenome evidence for extensive interdomain horizontal transfer affecting lineage core and shell genes in uncultured planktonic thaumarchaeota and euryarchaeota.</title>
        <authorList>
            <person name="Deschamps P."/>
            <person name="Zivanovic Y."/>
            <person name="Moreira D."/>
            <person name="Rodriguez-Valera F."/>
            <person name="Lopez-Garcia P."/>
        </authorList>
    </citation>
    <scope>NUCLEOTIDE SEQUENCE</scope>
</reference>
<dbReference type="InterPro" id="IPR029063">
    <property type="entry name" value="SAM-dependent_MTases_sf"/>
</dbReference>